<dbReference type="EMBL" id="NRRL01000050">
    <property type="protein sequence ID" value="MBK1669491.1"/>
    <property type="molecule type" value="Genomic_DNA"/>
</dbReference>
<feature type="domain" description="Helicase ATP-binding" evidence="4">
    <location>
        <begin position="695"/>
        <end position="855"/>
    </location>
</feature>
<protein>
    <recommendedName>
        <fullName evidence="8">Helicase SNF2</fullName>
    </recommendedName>
</protein>
<organism evidence="6 7">
    <name type="scientific">Rhodovibrio sodomensis</name>
    <dbReference type="NCBI Taxonomy" id="1088"/>
    <lineage>
        <taxon>Bacteria</taxon>
        <taxon>Pseudomonadati</taxon>
        <taxon>Pseudomonadota</taxon>
        <taxon>Alphaproteobacteria</taxon>
        <taxon>Rhodospirillales</taxon>
        <taxon>Rhodovibrionaceae</taxon>
        <taxon>Rhodovibrio</taxon>
    </lineage>
</organism>
<dbReference type="PROSITE" id="PS51192">
    <property type="entry name" value="HELICASE_ATP_BIND_1"/>
    <property type="match status" value="1"/>
</dbReference>
<feature type="domain" description="Helicase C-terminal" evidence="5">
    <location>
        <begin position="980"/>
        <end position="1140"/>
    </location>
</feature>
<dbReference type="SMART" id="SM00487">
    <property type="entry name" value="DEXDc"/>
    <property type="match status" value="1"/>
</dbReference>
<dbReference type="Pfam" id="PF00271">
    <property type="entry name" value="Helicase_C"/>
    <property type="match status" value="1"/>
</dbReference>
<gene>
    <name evidence="6" type="ORF">CKO28_15740</name>
</gene>
<keyword evidence="7" id="KW-1185">Reference proteome</keyword>
<dbReference type="CDD" id="cd18793">
    <property type="entry name" value="SF2_C_SNF"/>
    <property type="match status" value="1"/>
</dbReference>
<dbReference type="PANTHER" id="PTHR10799">
    <property type="entry name" value="SNF2/RAD54 HELICASE FAMILY"/>
    <property type="match status" value="1"/>
</dbReference>
<comment type="caution">
    <text evidence="6">The sequence shown here is derived from an EMBL/GenBank/DDBJ whole genome shotgun (WGS) entry which is preliminary data.</text>
</comment>
<dbReference type="Proteomes" id="UP001296873">
    <property type="component" value="Unassembled WGS sequence"/>
</dbReference>
<feature type="domain" description="SWIM-type" evidence="3">
    <location>
        <begin position="56"/>
        <end position="95"/>
    </location>
</feature>
<name>A0ABS1DHM1_9PROT</name>
<dbReference type="InterPro" id="IPR000330">
    <property type="entry name" value="SNF2_N"/>
</dbReference>
<evidence type="ECO:0000256" key="2">
    <source>
        <dbReference type="PROSITE-ProRule" id="PRU00325"/>
    </source>
</evidence>
<dbReference type="PROSITE" id="PS50966">
    <property type="entry name" value="ZF_SWIM"/>
    <property type="match status" value="1"/>
</dbReference>
<evidence type="ECO:0000313" key="7">
    <source>
        <dbReference type="Proteomes" id="UP001296873"/>
    </source>
</evidence>
<evidence type="ECO:0000259" key="5">
    <source>
        <dbReference type="PROSITE" id="PS51194"/>
    </source>
</evidence>
<evidence type="ECO:0008006" key="8">
    <source>
        <dbReference type="Google" id="ProtNLM"/>
    </source>
</evidence>
<sequence length="1148" mass="124116">MPDQPWTASGDLSPRELEEGRIYADSGRVEIDEILEVAPERFALTGYVHGRQRDPYLVDANIFTDSQGRPRVDGICSCPVAMNCKHVAALMFAADDRGRLSAPDTGDDATPPDMTDPATLPGPWHEVLTRLSGVQDPDTAASRQRLVYLLDLQPTRSGAVVAVRPRSVSVLKSGAWGKTDNPYDPFKVLRGQPAKFLTADDVQILRVLAGDTDLGAEPTGFHGAYTRMMYTGGTSGPIPLSAPLAPWLLKRMRETGRLYWQSHRTSPPLAAGDPLALESGWRKEPDGTQRFALAPTDDAVAAETLAILPLDPLHYVDTAAGVIGVAEADVPASAAAQLLRAPALKPSQAAALRAGLEQHGVTLPALPAAPTARREAQVAPTPVLRLTRSQLLPGSGGRSWKAAYANVGTAVTIGVAEARYASTSVDLDAGQDTLESLEGDELVVVRRDRAAERAIANRLAELGLKTVYRAGAATPYTAPPRGYTFLDAEGREDADAWLGFMHATVSDLRAEGWSIEIEADFPYLVRETDRAWTLDIDTQSADDWFGVSLGIEIDGERVDLLPLVGELLRQFPTGEAGADEDAAAETDAPTYLRLDAQTVLALPTRRARRIAGALRGLFDRAPRDGAIGLPGAEMGELAPVEDASDSGDLTVRGGADVRALARTLREGGGLTGVPVPEGLAGTLRPYQHAGLDWLQTLARHGFGGVLADDMGLGKTVQALAHVLSEKEQGHLDRPCLLVAPTSVIWNWRAEAAKFAPGLSTLVLHGPDRKQRVDAIPDADLVLTTYALLPRDAKTLQAHGYHLLICDEAQAVKNPDALAAKHLRQFDARQVVCLTGTPVENHLDELWSLLRLTVPSLFGDRTAFRKHFRTPIEKHGDTERRAALARRVRPFLLRRTKEQVAGELPARTETHEHVQLGGAQRDLYETVRVAMDKRVREEISKHGVARSQITLLDALLKLRQVCCDPRLVKLDAARQVQESAKLDRLLAMLDDLVAEGRQVLVFSQFSSMLALIGDALAARGHGHVVLTGETRDRQTPVKRFQAGEVPVFLISLKAGGTGLNLTAADTVIHYDPWWNPAVEAQASDRAHRIGQDKPVFVYKMIAEGTVEERIVDMQGRKRDLAALVHTAEAGEGAAFTEADVESLLAPIAA</sequence>
<dbReference type="PROSITE" id="PS51194">
    <property type="entry name" value="HELICASE_CTER"/>
    <property type="match status" value="1"/>
</dbReference>
<dbReference type="InterPro" id="IPR049730">
    <property type="entry name" value="SNF2/RAD54-like_C"/>
</dbReference>
<dbReference type="CDD" id="cd18012">
    <property type="entry name" value="DEXQc_arch_SWI2_SNF2"/>
    <property type="match status" value="1"/>
</dbReference>
<keyword evidence="1" id="KW-0378">Hydrolase</keyword>
<evidence type="ECO:0000259" key="3">
    <source>
        <dbReference type="PROSITE" id="PS50966"/>
    </source>
</evidence>
<dbReference type="SUPFAM" id="SSF52540">
    <property type="entry name" value="P-loop containing nucleoside triphosphate hydrolases"/>
    <property type="match status" value="2"/>
</dbReference>
<keyword evidence="2" id="KW-0863">Zinc-finger</keyword>
<reference evidence="6 7" key="1">
    <citation type="journal article" date="2020" name="Microorganisms">
        <title>Osmotic Adaptation and Compatible Solute Biosynthesis of Phototrophic Bacteria as Revealed from Genome Analyses.</title>
        <authorList>
            <person name="Imhoff J.F."/>
            <person name="Rahn T."/>
            <person name="Kunzel S."/>
            <person name="Keller A."/>
            <person name="Neulinger S.C."/>
        </authorList>
    </citation>
    <scope>NUCLEOTIDE SEQUENCE [LARGE SCALE GENOMIC DNA]</scope>
    <source>
        <strain evidence="6 7">DSM 9895</strain>
    </source>
</reference>
<dbReference type="InterPro" id="IPR014001">
    <property type="entry name" value="Helicase_ATP-bd"/>
</dbReference>
<evidence type="ECO:0000313" key="6">
    <source>
        <dbReference type="EMBL" id="MBK1669491.1"/>
    </source>
</evidence>
<proteinExistence type="predicted"/>
<dbReference type="InterPro" id="IPR007527">
    <property type="entry name" value="Znf_SWIM"/>
</dbReference>
<dbReference type="Gene3D" id="3.40.50.300">
    <property type="entry name" value="P-loop containing nucleotide triphosphate hydrolases"/>
    <property type="match status" value="1"/>
</dbReference>
<dbReference type="InterPro" id="IPR038718">
    <property type="entry name" value="SNF2-like_sf"/>
</dbReference>
<dbReference type="SMART" id="SM00490">
    <property type="entry name" value="HELICc"/>
    <property type="match status" value="1"/>
</dbReference>
<dbReference type="InterPro" id="IPR027417">
    <property type="entry name" value="P-loop_NTPase"/>
</dbReference>
<accession>A0ABS1DHM1</accession>
<dbReference type="Gene3D" id="3.40.50.10810">
    <property type="entry name" value="Tandem AAA-ATPase domain"/>
    <property type="match status" value="1"/>
</dbReference>
<evidence type="ECO:0000259" key="4">
    <source>
        <dbReference type="PROSITE" id="PS51192"/>
    </source>
</evidence>
<evidence type="ECO:0000256" key="1">
    <source>
        <dbReference type="ARBA" id="ARBA00022801"/>
    </source>
</evidence>
<keyword evidence="2" id="KW-0479">Metal-binding</keyword>
<dbReference type="RefSeq" id="WP_200341823.1">
    <property type="nucleotide sequence ID" value="NZ_NRRL01000050.1"/>
</dbReference>
<keyword evidence="2" id="KW-0862">Zinc</keyword>
<dbReference type="Pfam" id="PF00176">
    <property type="entry name" value="SNF2-rel_dom"/>
    <property type="match status" value="1"/>
</dbReference>
<dbReference type="InterPro" id="IPR001650">
    <property type="entry name" value="Helicase_C-like"/>
</dbReference>